<proteinExistence type="inferred from homology"/>
<dbReference type="GO" id="GO:0005737">
    <property type="term" value="C:cytoplasm"/>
    <property type="evidence" value="ECO:0007669"/>
    <property type="project" value="TreeGrafter"/>
</dbReference>
<evidence type="ECO:0000256" key="2">
    <source>
        <dbReference type="ARBA" id="ARBA00022801"/>
    </source>
</evidence>
<organism evidence="3 4">
    <name type="scientific">Candidatus Dojkabacteria bacterium</name>
    <dbReference type="NCBI Taxonomy" id="2099670"/>
    <lineage>
        <taxon>Bacteria</taxon>
        <taxon>Candidatus Dojkabacteria</taxon>
    </lineage>
</organism>
<evidence type="ECO:0000313" key="3">
    <source>
        <dbReference type="EMBL" id="MCA9386512.1"/>
    </source>
</evidence>
<dbReference type="GO" id="GO:0009143">
    <property type="term" value="P:nucleoside triphosphate catabolic process"/>
    <property type="evidence" value="ECO:0007669"/>
    <property type="project" value="InterPro"/>
</dbReference>
<dbReference type="SUPFAM" id="SSF52972">
    <property type="entry name" value="ITPase-like"/>
    <property type="match status" value="1"/>
</dbReference>
<evidence type="ECO:0000256" key="1">
    <source>
        <dbReference type="ARBA" id="ARBA00008023"/>
    </source>
</evidence>
<reference evidence="3" key="2">
    <citation type="journal article" date="2021" name="Microbiome">
        <title>Successional dynamics and alternative stable states in a saline activated sludge microbial community over 9 years.</title>
        <authorList>
            <person name="Wang Y."/>
            <person name="Ye J."/>
            <person name="Ju F."/>
            <person name="Liu L."/>
            <person name="Boyd J.A."/>
            <person name="Deng Y."/>
            <person name="Parks D.H."/>
            <person name="Jiang X."/>
            <person name="Yin X."/>
            <person name="Woodcroft B.J."/>
            <person name="Tyson G.W."/>
            <person name="Hugenholtz P."/>
            <person name="Polz M.F."/>
            <person name="Zhang T."/>
        </authorList>
    </citation>
    <scope>NUCLEOTIDE SEQUENCE</scope>
    <source>
        <strain evidence="3">HKST-UBA09</strain>
    </source>
</reference>
<dbReference type="InterPro" id="IPR002637">
    <property type="entry name" value="RdgB/HAM1"/>
</dbReference>
<comment type="similarity">
    <text evidence="1">Belongs to the HAM1 NTPase family.</text>
</comment>
<reference evidence="3" key="1">
    <citation type="submission" date="2020-04" db="EMBL/GenBank/DDBJ databases">
        <authorList>
            <person name="Zhang T."/>
        </authorList>
    </citation>
    <scope>NUCLEOTIDE SEQUENCE</scope>
    <source>
        <strain evidence="3">HKST-UBA09</strain>
    </source>
</reference>
<evidence type="ECO:0000313" key="4">
    <source>
        <dbReference type="Proteomes" id="UP000714915"/>
    </source>
</evidence>
<comment type="caution">
    <text evidence="3">The sequence shown here is derived from an EMBL/GenBank/DDBJ whole genome shotgun (WGS) entry which is preliminary data.</text>
</comment>
<sequence>MVPPRGGNWGWDPVLEVKKVSKTFGEMDVSEKNKYSMRAMALRQLKDYLS</sequence>
<name>A0A955LA71_9BACT</name>
<keyword evidence="2" id="KW-0378">Hydrolase</keyword>
<dbReference type="Gene3D" id="3.90.950.10">
    <property type="match status" value="1"/>
</dbReference>
<dbReference type="PANTHER" id="PTHR11067">
    <property type="entry name" value="INOSINE TRIPHOSPHATE PYROPHOSPHATASE/HAM1 PROTEIN"/>
    <property type="match status" value="1"/>
</dbReference>
<gene>
    <name evidence="3" type="ORF">KC669_00590</name>
</gene>
<dbReference type="Pfam" id="PF01725">
    <property type="entry name" value="Ham1p_like"/>
    <property type="match status" value="1"/>
</dbReference>
<dbReference type="EMBL" id="JAGQLF010000004">
    <property type="protein sequence ID" value="MCA9386512.1"/>
    <property type="molecule type" value="Genomic_DNA"/>
</dbReference>
<protein>
    <submittedName>
        <fullName evidence="3">Non-canonical purine NTP pyrophosphatase</fullName>
    </submittedName>
</protein>
<dbReference type="InterPro" id="IPR029001">
    <property type="entry name" value="ITPase-like_fam"/>
</dbReference>
<dbReference type="GO" id="GO:0047429">
    <property type="term" value="F:nucleoside triphosphate diphosphatase activity"/>
    <property type="evidence" value="ECO:0007669"/>
    <property type="project" value="InterPro"/>
</dbReference>
<dbReference type="Proteomes" id="UP000714915">
    <property type="component" value="Unassembled WGS sequence"/>
</dbReference>
<dbReference type="PANTHER" id="PTHR11067:SF9">
    <property type="entry name" value="INOSINE TRIPHOSPHATE PYROPHOSPHATASE"/>
    <property type="match status" value="1"/>
</dbReference>
<accession>A0A955LA71</accession>
<dbReference type="AlphaFoldDB" id="A0A955LA71"/>